<dbReference type="EMBL" id="JBBPBM010000004">
    <property type="protein sequence ID" value="KAK8588291.1"/>
    <property type="molecule type" value="Genomic_DNA"/>
</dbReference>
<reference evidence="2 3" key="1">
    <citation type="journal article" date="2024" name="G3 (Bethesda)">
        <title>Genome assembly of Hibiscus sabdariffa L. provides insights into metabolisms of medicinal natural products.</title>
        <authorList>
            <person name="Kim T."/>
        </authorList>
    </citation>
    <scope>NUCLEOTIDE SEQUENCE [LARGE SCALE GENOMIC DNA]</scope>
    <source>
        <strain evidence="2">TK-2024</strain>
        <tissue evidence="2">Old leaves</tissue>
    </source>
</reference>
<comment type="caution">
    <text evidence="2">The sequence shown here is derived from an EMBL/GenBank/DDBJ whole genome shotgun (WGS) entry which is preliminary data.</text>
</comment>
<evidence type="ECO:0000313" key="3">
    <source>
        <dbReference type="Proteomes" id="UP001472677"/>
    </source>
</evidence>
<sequence length="70" mass="7908">MIPGIARRPCSSSSLTLILLFFLTVPSIIIGSFRKAKFNNFRELLRLSSLTMFSNSNFKDKVLHAMHVGH</sequence>
<evidence type="ECO:0000256" key="1">
    <source>
        <dbReference type="SAM" id="Phobius"/>
    </source>
</evidence>
<evidence type="ECO:0000313" key="2">
    <source>
        <dbReference type="EMBL" id="KAK8588291.1"/>
    </source>
</evidence>
<proteinExistence type="predicted"/>
<keyword evidence="3" id="KW-1185">Reference proteome</keyword>
<dbReference type="Proteomes" id="UP001472677">
    <property type="component" value="Unassembled WGS sequence"/>
</dbReference>
<feature type="transmembrane region" description="Helical" evidence="1">
    <location>
        <begin position="12"/>
        <end position="33"/>
    </location>
</feature>
<keyword evidence="1" id="KW-0472">Membrane</keyword>
<keyword evidence="1" id="KW-0812">Transmembrane</keyword>
<gene>
    <name evidence="2" type="ORF">V6N12_022741</name>
</gene>
<accession>A0ABR2FVJ7</accession>
<keyword evidence="1" id="KW-1133">Transmembrane helix</keyword>
<organism evidence="2 3">
    <name type="scientific">Hibiscus sabdariffa</name>
    <name type="common">roselle</name>
    <dbReference type="NCBI Taxonomy" id="183260"/>
    <lineage>
        <taxon>Eukaryota</taxon>
        <taxon>Viridiplantae</taxon>
        <taxon>Streptophyta</taxon>
        <taxon>Embryophyta</taxon>
        <taxon>Tracheophyta</taxon>
        <taxon>Spermatophyta</taxon>
        <taxon>Magnoliopsida</taxon>
        <taxon>eudicotyledons</taxon>
        <taxon>Gunneridae</taxon>
        <taxon>Pentapetalae</taxon>
        <taxon>rosids</taxon>
        <taxon>malvids</taxon>
        <taxon>Malvales</taxon>
        <taxon>Malvaceae</taxon>
        <taxon>Malvoideae</taxon>
        <taxon>Hibiscus</taxon>
    </lineage>
</organism>
<protein>
    <submittedName>
        <fullName evidence="2">Uncharacterized protein</fullName>
    </submittedName>
</protein>
<name>A0ABR2FVJ7_9ROSI</name>